<dbReference type="InterPro" id="IPR035595">
    <property type="entry name" value="UDP_glycos_trans_CS"/>
</dbReference>
<sequence length="318" mass="36218">MFDNTKLMQSLRDAKYDVVLTDPAIGGGVLLGHRLGLPLLFQSADIWLMRNDFTFEFPRPTMPNIIYMSGFQCKPSKPLSKELEDFVQSSGEHGVIVMTLGTLVAQLPEDITEDIAAAFAQLPQKVIWRHQGKRPSTLGNNTLLLDWLPQNDLLGHPKTRVFVAHGGTNGIQEAVYHGVPLVGLPLMFDQPDNFFRMKVRGVAKVLDLATVNKDNFLEALKEVLNEPSYSENMKKLSNLQRDQPIKPLDHAMFWIEFVMRHKGAPHLRTESYKMSTIQYYSIDVMAFLLAVSLAVFTLFMSTMKFLWRRFCRSKVKKE</sequence>
<dbReference type="GeneTree" id="ENSGT00940000165787"/>
<dbReference type="PANTHER" id="PTHR48043">
    <property type="entry name" value="EG:EG0003.4 PROTEIN-RELATED"/>
    <property type="match status" value="1"/>
</dbReference>
<dbReference type="FunFam" id="3.40.50.2000:FF:000001">
    <property type="entry name" value="UDP-glucuronosyltransferase"/>
    <property type="match status" value="1"/>
</dbReference>
<evidence type="ECO:0000313" key="9">
    <source>
        <dbReference type="Ensembl" id="ENSSMAP00000029464.2"/>
    </source>
</evidence>
<dbReference type="PANTHER" id="PTHR48043:SF52">
    <property type="entry name" value="UDP GLUCURONOSYLTRANSFERASE 5 FAMILY POLYPEPTIDE B1-RELATED"/>
    <property type="match status" value="1"/>
</dbReference>
<evidence type="ECO:0000256" key="6">
    <source>
        <dbReference type="ARBA" id="ARBA00023136"/>
    </source>
</evidence>
<evidence type="ECO:0000256" key="7">
    <source>
        <dbReference type="RuleBase" id="RU003718"/>
    </source>
</evidence>
<dbReference type="Ensembl" id="ENSSMAT00000029827.2">
    <property type="protein sequence ID" value="ENSSMAP00000029464.2"/>
    <property type="gene ID" value="ENSSMAG00000018060.2"/>
</dbReference>
<accession>A0A8D3B6X8</accession>
<dbReference type="InterPro" id="IPR050271">
    <property type="entry name" value="UDP-glycosyltransferase"/>
</dbReference>
<comment type="subcellular location">
    <subcellularLocation>
        <location evidence="8">Membrane</location>
        <topology evidence="8">Single-pass membrane protein</topology>
    </subcellularLocation>
</comment>
<evidence type="ECO:0000256" key="1">
    <source>
        <dbReference type="ARBA" id="ARBA00009995"/>
    </source>
</evidence>
<reference evidence="9" key="2">
    <citation type="submission" date="2025-08" db="UniProtKB">
        <authorList>
            <consortium name="Ensembl"/>
        </authorList>
    </citation>
    <scope>IDENTIFICATION</scope>
</reference>
<dbReference type="GO" id="GO:0015020">
    <property type="term" value="F:glucuronosyltransferase activity"/>
    <property type="evidence" value="ECO:0007669"/>
    <property type="project" value="UniProtKB-EC"/>
</dbReference>
<dbReference type="SUPFAM" id="SSF53756">
    <property type="entry name" value="UDP-Glycosyltransferase/glycogen phosphorylase"/>
    <property type="match status" value="1"/>
</dbReference>
<evidence type="ECO:0000256" key="4">
    <source>
        <dbReference type="ARBA" id="ARBA00022692"/>
    </source>
</evidence>
<keyword evidence="6 8" id="KW-0472">Membrane</keyword>
<organism evidence="9 10">
    <name type="scientific">Scophthalmus maximus</name>
    <name type="common">Turbot</name>
    <name type="synonym">Psetta maxima</name>
    <dbReference type="NCBI Taxonomy" id="52904"/>
    <lineage>
        <taxon>Eukaryota</taxon>
        <taxon>Metazoa</taxon>
        <taxon>Chordata</taxon>
        <taxon>Craniata</taxon>
        <taxon>Vertebrata</taxon>
        <taxon>Euteleostomi</taxon>
        <taxon>Actinopterygii</taxon>
        <taxon>Neopterygii</taxon>
        <taxon>Teleostei</taxon>
        <taxon>Neoteleostei</taxon>
        <taxon>Acanthomorphata</taxon>
        <taxon>Carangaria</taxon>
        <taxon>Pleuronectiformes</taxon>
        <taxon>Pleuronectoidei</taxon>
        <taxon>Scophthalmidae</taxon>
        <taxon>Scophthalmus</taxon>
    </lineage>
</organism>
<evidence type="ECO:0000256" key="8">
    <source>
        <dbReference type="RuleBase" id="RU362059"/>
    </source>
</evidence>
<dbReference type="GO" id="GO:0016020">
    <property type="term" value="C:membrane"/>
    <property type="evidence" value="ECO:0007669"/>
    <property type="project" value="UniProtKB-SubCell"/>
</dbReference>
<dbReference type="Gene3D" id="3.40.50.2000">
    <property type="entry name" value="Glycogen Phosphorylase B"/>
    <property type="match status" value="1"/>
</dbReference>
<evidence type="ECO:0000256" key="5">
    <source>
        <dbReference type="ARBA" id="ARBA00022989"/>
    </source>
</evidence>
<evidence type="ECO:0000256" key="3">
    <source>
        <dbReference type="ARBA" id="ARBA00022679"/>
    </source>
</evidence>
<evidence type="ECO:0000313" key="10">
    <source>
        <dbReference type="Proteomes" id="UP000694558"/>
    </source>
</evidence>
<name>A0A8D3B6X8_SCOMX</name>
<dbReference type="EC" id="2.4.1.17" evidence="8"/>
<keyword evidence="2 7" id="KW-0328">Glycosyltransferase</keyword>
<comment type="similarity">
    <text evidence="1 7">Belongs to the UDP-glycosyltransferase family.</text>
</comment>
<keyword evidence="5 8" id="KW-1133">Transmembrane helix</keyword>
<keyword evidence="4 8" id="KW-0812">Transmembrane</keyword>
<dbReference type="PROSITE" id="PS00375">
    <property type="entry name" value="UDPGT"/>
    <property type="match status" value="1"/>
</dbReference>
<evidence type="ECO:0000256" key="2">
    <source>
        <dbReference type="ARBA" id="ARBA00022676"/>
    </source>
</evidence>
<dbReference type="Proteomes" id="UP000694558">
    <property type="component" value="Chromosome 9"/>
</dbReference>
<keyword evidence="3 7" id="KW-0808">Transferase</keyword>
<dbReference type="Pfam" id="PF00201">
    <property type="entry name" value="UDPGT"/>
    <property type="match status" value="1"/>
</dbReference>
<comment type="catalytic activity">
    <reaction evidence="8">
        <text>glucuronate acceptor + UDP-alpha-D-glucuronate = acceptor beta-D-glucuronoside + UDP + H(+)</text>
        <dbReference type="Rhea" id="RHEA:21032"/>
        <dbReference type="ChEBI" id="CHEBI:15378"/>
        <dbReference type="ChEBI" id="CHEBI:58052"/>
        <dbReference type="ChEBI" id="CHEBI:58223"/>
        <dbReference type="ChEBI" id="CHEBI:132367"/>
        <dbReference type="ChEBI" id="CHEBI:132368"/>
        <dbReference type="EC" id="2.4.1.17"/>
    </reaction>
</comment>
<proteinExistence type="inferred from homology"/>
<dbReference type="InterPro" id="IPR002213">
    <property type="entry name" value="UDP_glucos_trans"/>
</dbReference>
<protein>
    <recommendedName>
        <fullName evidence="8">UDP-glucuronosyltransferase</fullName>
        <ecNumber evidence="8">2.4.1.17</ecNumber>
    </recommendedName>
</protein>
<reference evidence="9" key="1">
    <citation type="submission" date="2023-05" db="EMBL/GenBank/DDBJ databases">
        <title>High-quality long-read genome of Scophthalmus maximus.</title>
        <authorList>
            <person name="Lien S."/>
            <person name="Martinez P."/>
        </authorList>
    </citation>
    <scope>NUCLEOTIDE SEQUENCE [LARGE SCALE GENOMIC DNA]</scope>
</reference>
<dbReference type="AlphaFoldDB" id="A0A8D3B6X8"/>
<dbReference type="CDD" id="cd03784">
    <property type="entry name" value="GT1_Gtf-like"/>
    <property type="match status" value="1"/>
</dbReference>
<feature type="transmembrane region" description="Helical" evidence="8">
    <location>
        <begin position="284"/>
        <end position="307"/>
    </location>
</feature>